<dbReference type="PANTHER" id="PTHR43877:SF2">
    <property type="entry name" value="AMINOALKYLPHOSPHONATE N-ACETYLTRANSFERASE-RELATED"/>
    <property type="match status" value="1"/>
</dbReference>
<dbReference type="SUPFAM" id="SSF55729">
    <property type="entry name" value="Acyl-CoA N-acyltransferases (Nat)"/>
    <property type="match status" value="1"/>
</dbReference>
<gene>
    <name evidence="4" type="ORF">IAD15_10315</name>
</gene>
<dbReference type="AlphaFoldDB" id="A0A9D1HPP8"/>
<dbReference type="EMBL" id="DVMJ01000090">
    <property type="protein sequence ID" value="HIU14445.1"/>
    <property type="molecule type" value="Genomic_DNA"/>
</dbReference>
<dbReference type="GO" id="GO:0016747">
    <property type="term" value="F:acyltransferase activity, transferring groups other than amino-acyl groups"/>
    <property type="evidence" value="ECO:0007669"/>
    <property type="project" value="InterPro"/>
</dbReference>
<dbReference type="CDD" id="cd04301">
    <property type="entry name" value="NAT_SF"/>
    <property type="match status" value="1"/>
</dbReference>
<keyword evidence="1" id="KW-0808">Transferase</keyword>
<dbReference type="Pfam" id="PF13673">
    <property type="entry name" value="Acetyltransf_10"/>
    <property type="match status" value="1"/>
</dbReference>
<evidence type="ECO:0000313" key="5">
    <source>
        <dbReference type="Proteomes" id="UP000824175"/>
    </source>
</evidence>
<dbReference type="PANTHER" id="PTHR43877">
    <property type="entry name" value="AMINOALKYLPHOSPHONATE N-ACETYLTRANSFERASE-RELATED-RELATED"/>
    <property type="match status" value="1"/>
</dbReference>
<sequence length="153" mass="17843">MIEEAQTTDFPELKTIGMACFENSIRTPGENYLASVLFRRYFSKRRFRARQHQGTRIFVYRHQEALVGFYELETDGLLSSLYVDPDHQKKGYGGALLRHAEQLSWQLKLPKLRLDSSQKAVIFYEAHGYQKVKKARYVFGVCMIPMEKQLSKA</sequence>
<dbReference type="PROSITE" id="PS51186">
    <property type="entry name" value="GNAT"/>
    <property type="match status" value="1"/>
</dbReference>
<name>A0A9D1HPP8_9FIRM</name>
<dbReference type="InterPro" id="IPR000182">
    <property type="entry name" value="GNAT_dom"/>
</dbReference>
<evidence type="ECO:0000313" key="4">
    <source>
        <dbReference type="EMBL" id="HIU14445.1"/>
    </source>
</evidence>
<dbReference type="InterPro" id="IPR016181">
    <property type="entry name" value="Acyl_CoA_acyltransferase"/>
</dbReference>
<dbReference type="Proteomes" id="UP000824175">
    <property type="component" value="Unassembled WGS sequence"/>
</dbReference>
<proteinExistence type="predicted"/>
<keyword evidence="2" id="KW-0012">Acyltransferase</keyword>
<organism evidence="4 5">
    <name type="scientific">Candidatus Fimiplasma intestinipullorum</name>
    <dbReference type="NCBI Taxonomy" id="2840825"/>
    <lineage>
        <taxon>Bacteria</taxon>
        <taxon>Bacillati</taxon>
        <taxon>Bacillota</taxon>
        <taxon>Clostridia</taxon>
        <taxon>Eubacteriales</taxon>
        <taxon>Candidatus Fimiplasma</taxon>
    </lineage>
</organism>
<dbReference type="Gene3D" id="3.40.630.30">
    <property type="match status" value="1"/>
</dbReference>
<accession>A0A9D1HPP8</accession>
<evidence type="ECO:0000259" key="3">
    <source>
        <dbReference type="PROSITE" id="PS51186"/>
    </source>
</evidence>
<reference evidence="4" key="1">
    <citation type="submission" date="2020-10" db="EMBL/GenBank/DDBJ databases">
        <authorList>
            <person name="Gilroy R."/>
        </authorList>
    </citation>
    <scope>NUCLEOTIDE SEQUENCE</scope>
    <source>
        <strain evidence="4">CHK195-11698</strain>
    </source>
</reference>
<evidence type="ECO:0000256" key="2">
    <source>
        <dbReference type="ARBA" id="ARBA00023315"/>
    </source>
</evidence>
<dbReference type="InterPro" id="IPR050832">
    <property type="entry name" value="Bact_Acetyltransf"/>
</dbReference>
<comment type="caution">
    <text evidence="4">The sequence shown here is derived from an EMBL/GenBank/DDBJ whole genome shotgun (WGS) entry which is preliminary data.</text>
</comment>
<feature type="domain" description="N-acetyltransferase" evidence="3">
    <location>
        <begin position="1"/>
        <end position="151"/>
    </location>
</feature>
<reference evidence="4" key="2">
    <citation type="journal article" date="2021" name="PeerJ">
        <title>Extensive microbial diversity within the chicken gut microbiome revealed by metagenomics and culture.</title>
        <authorList>
            <person name="Gilroy R."/>
            <person name="Ravi A."/>
            <person name="Getino M."/>
            <person name="Pursley I."/>
            <person name="Horton D.L."/>
            <person name="Alikhan N.F."/>
            <person name="Baker D."/>
            <person name="Gharbi K."/>
            <person name="Hall N."/>
            <person name="Watson M."/>
            <person name="Adriaenssens E.M."/>
            <person name="Foster-Nyarko E."/>
            <person name="Jarju S."/>
            <person name="Secka A."/>
            <person name="Antonio M."/>
            <person name="Oren A."/>
            <person name="Chaudhuri R.R."/>
            <person name="La Ragione R."/>
            <person name="Hildebrand F."/>
            <person name="Pallen M.J."/>
        </authorList>
    </citation>
    <scope>NUCLEOTIDE SEQUENCE</scope>
    <source>
        <strain evidence="4">CHK195-11698</strain>
    </source>
</reference>
<protein>
    <submittedName>
        <fullName evidence="4">GNAT family N-acetyltransferase</fullName>
    </submittedName>
</protein>
<evidence type="ECO:0000256" key="1">
    <source>
        <dbReference type="ARBA" id="ARBA00022679"/>
    </source>
</evidence>